<sequence length="499" mass="55210">MLTHLVTAVALALGGVQAAPGWLDDYQALEAQIGERHLADKSSANLAWGESYVMRSYLDVYRKTGDTAWLDKLTAHADTVIAHADDIDGDGFLGWSTARYSPVELLNPSFESGTGSLPADWTRFQDSGTHIYRTTDVPAGTGTRSVRVVSDLTRWKKLRQPVNSAYEGGTRHVLRGWGKRTGSVTGRVVLRDGSTTLCMLEYTTSTWTYKETTCLLPAGRSLEVWLEHNTYTVSGSAYFDDVKLSGLFPYIVHDAMIGIPIAEFIRLVAQTPDLSAYAAKATSYRAFLEQEIVPRWESSPYIGNTWRPIGTTEGTYVQSPNLDTFSHTRPSSEQPYNMVLGFANLLMVLHSVNGDPAYLDRALRIARWARNDLVGSGGAYIWNYATYTTTKEDLSHANVDLSAFLEFYRQGQVFTTADMIALKNTLKSKMWNGSTTAPAFSLRVDGSGSAGVTDYFLHSWLELTEWDPQVGALVATKYTGFAPDNSAHLITLARLVKWE</sequence>
<keyword evidence="1" id="KW-0732">Signal</keyword>
<dbReference type="AlphaFoldDB" id="A0A7X0BYB9"/>
<dbReference type="RefSeq" id="WP_185081965.1">
    <property type="nucleotide sequence ID" value="NZ_JACHJB010000001.1"/>
</dbReference>
<evidence type="ECO:0008006" key="4">
    <source>
        <dbReference type="Google" id="ProtNLM"/>
    </source>
</evidence>
<feature type="signal peptide" evidence="1">
    <location>
        <begin position="1"/>
        <end position="18"/>
    </location>
</feature>
<keyword evidence="3" id="KW-1185">Reference proteome</keyword>
<dbReference type="EMBL" id="JACHJB010000001">
    <property type="protein sequence ID" value="MBB6343736.1"/>
    <property type="molecule type" value="Genomic_DNA"/>
</dbReference>
<dbReference type="SUPFAM" id="SSF48208">
    <property type="entry name" value="Six-hairpin glycosidases"/>
    <property type="match status" value="1"/>
</dbReference>
<dbReference type="GO" id="GO:0005975">
    <property type="term" value="P:carbohydrate metabolic process"/>
    <property type="evidence" value="ECO:0007669"/>
    <property type="project" value="InterPro"/>
</dbReference>
<reference evidence="2 3" key="1">
    <citation type="submission" date="2020-08" db="EMBL/GenBank/DDBJ databases">
        <title>Sequencing the genomes of 1000 actinobacteria strains.</title>
        <authorList>
            <person name="Klenk H.-P."/>
        </authorList>
    </citation>
    <scope>NUCLEOTIDE SEQUENCE [LARGE SCALE GENOMIC DNA]</scope>
    <source>
        <strain evidence="2 3">DSM 45913</strain>
    </source>
</reference>
<comment type="caution">
    <text evidence="2">The sequence shown here is derived from an EMBL/GenBank/DDBJ whole genome shotgun (WGS) entry which is preliminary data.</text>
</comment>
<evidence type="ECO:0000313" key="3">
    <source>
        <dbReference type="Proteomes" id="UP000583800"/>
    </source>
</evidence>
<dbReference type="InterPro" id="IPR008928">
    <property type="entry name" value="6-hairpin_glycosidase_sf"/>
</dbReference>
<evidence type="ECO:0000313" key="2">
    <source>
        <dbReference type="EMBL" id="MBB6343736.1"/>
    </source>
</evidence>
<organism evidence="2 3">
    <name type="scientific">Nonomuraea muscovyensis</name>
    <dbReference type="NCBI Taxonomy" id="1124761"/>
    <lineage>
        <taxon>Bacteria</taxon>
        <taxon>Bacillati</taxon>
        <taxon>Actinomycetota</taxon>
        <taxon>Actinomycetes</taxon>
        <taxon>Streptosporangiales</taxon>
        <taxon>Streptosporangiaceae</taxon>
        <taxon>Nonomuraea</taxon>
    </lineage>
</organism>
<feature type="chain" id="PRO_5038534868" description="Hydrolase" evidence="1">
    <location>
        <begin position="19"/>
        <end position="499"/>
    </location>
</feature>
<evidence type="ECO:0000256" key="1">
    <source>
        <dbReference type="SAM" id="SignalP"/>
    </source>
</evidence>
<accession>A0A7X0BYB9</accession>
<gene>
    <name evidence="2" type="ORF">FHU36_000245</name>
</gene>
<proteinExistence type="predicted"/>
<dbReference type="Proteomes" id="UP000583800">
    <property type="component" value="Unassembled WGS sequence"/>
</dbReference>
<name>A0A7X0BYB9_9ACTN</name>
<dbReference type="Gene3D" id="2.60.120.260">
    <property type="entry name" value="Galactose-binding domain-like"/>
    <property type="match status" value="1"/>
</dbReference>
<protein>
    <recommendedName>
        <fullName evidence="4">Hydrolase</fullName>
    </recommendedName>
</protein>